<accession>A0ABQ3DMI1</accession>
<gene>
    <name evidence="2" type="ORF">GCM10010346_34080</name>
</gene>
<keyword evidence="1" id="KW-0812">Transmembrane</keyword>
<evidence type="ECO:0008006" key="4">
    <source>
        <dbReference type="Google" id="ProtNLM"/>
    </source>
</evidence>
<evidence type="ECO:0000256" key="1">
    <source>
        <dbReference type="SAM" id="Phobius"/>
    </source>
</evidence>
<organism evidence="2 3">
    <name type="scientific">Streptomyces chryseus</name>
    <dbReference type="NCBI Taxonomy" id="68186"/>
    <lineage>
        <taxon>Bacteria</taxon>
        <taxon>Bacillati</taxon>
        <taxon>Actinomycetota</taxon>
        <taxon>Actinomycetes</taxon>
        <taxon>Kitasatosporales</taxon>
        <taxon>Streptomycetaceae</taxon>
        <taxon>Streptomyces</taxon>
    </lineage>
</organism>
<protein>
    <recommendedName>
        <fullName evidence="4">Integral membrane protein</fullName>
    </recommendedName>
</protein>
<proteinExistence type="predicted"/>
<evidence type="ECO:0000313" key="3">
    <source>
        <dbReference type="Proteomes" id="UP000599437"/>
    </source>
</evidence>
<reference evidence="3" key="1">
    <citation type="journal article" date="2019" name="Int. J. Syst. Evol. Microbiol.">
        <title>The Global Catalogue of Microorganisms (GCM) 10K type strain sequencing project: providing services to taxonomists for standard genome sequencing and annotation.</title>
        <authorList>
            <consortium name="The Broad Institute Genomics Platform"/>
            <consortium name="The Broad Institute Genome Sequencing Center for Infectious Disease"/>
            <person name="Wu L."/>
            <person name="Ma J."/>
        </authorList>
    </citation>
    <scope>NUCLEOTIDE SEQUENCE [LARGE SCALE GENOMIC DNA]</scope>
    <source>
        <strain evidence="3">JCM 4737</strain>
    </source>
</reference>
<feature type="transmembrane region" description="Helical" evidence="1">
    <location>
        <begin position="55"/>
        <end position="75"/>
    </location>
</feature>
<name>A0ABQ3DMI1_9ACTN</name>
<dbReference type="RefSeq" id="WP_229843550.1">
    <property type="nucleotide sequence ID" value="NZ_BMVO01000009.1"/>
</dbReference>
<keyword evidence="1" id="KW-1133">Transmembrane helix</keyword>
<keyword evidence="3" id="KW-1185">Reference proteome</keyword>
<dbReference type="EMBL" id="BMVO01000009">
    <property type="protein sequence ID" value="GHB07930.1"/>
    <property type="molecule type" value="Genomic_DNA"/>
</dbReference>
<dbReference type="Proteomes" id="UP000599437">
    <property type="component" value="Unassembled WGS sequence"/>
</dbReference>
<keyword evidence="1" id="KW-0472">Membrane</keyword>
<comment type="caution">
    <text evidence="2">The sequence shown here is derived from an EMBL/GenBank/DDBJ whole genome shotgun (WGS) entry which is preliminary data.</text>
</comment>
<evidence type="ECO:0000313" key="2">
    <source>
        <dbReference type="EMBL" id="GHB07930.1"/>
    </source>
</evidence>
<sequence>MPRSDCPDSRVPGTRPSRFRHEFRPGKLISGLAVLATAAAYTADAAGAWRVPAYLALPVIFLGLLLAGAASWVAYSLRRRRAARAASTEKYAAPASTSGNQAIK</sequence>
<feature type="transmembrane region" description="Helical" evidence="1">
    <location>
        <begin position="28"/>
        <end position="49"/>
    </location>
</feature>